<reference evidence="2 3" key="1">
    <citation type="submission" date="2017-05" db="EMBL/GenBank/DDBJ databases">
        <title>Chromobacterium violaceum GHPS1 isolated from Hydrocarbon polluted soil in French Guiana display an awesome secondary metabolite arsenal and a battery of drug and heavy-metal-resistance and detoxification of xenobiotics proteins.</title>
        <authorList>
            <person name="Belbahri L."/>
        </authorList>
    </citation>
    <scope>NUCLEOTIDE SEQUENCE [LARGE SCALE GENOMIC DNA]</scope>
    <source>
        <strain evidence="2 3">GHPS1</strain>
    </source>
</reference>
<dbReference type="CDD" id="cd00093">
    <property type="entry name" value="HTH_XRE"/>
    <property type="match status" value="1"/>
</dbReference>
<keyword evidence="3" id="KW-1185">Reference proteome</keyword>
<dbReference type="GO" id="GO:0003677">
    <property type="term" value="F:DNA binding"/>
    <property type="evidence" value="ECO:0007669"/>
    <property type="project" value="InterPro"/>
</dbReference>
<dbReference type="Pfam" id="PF01381">
    <property type="entry name" value="HTH_3"/>
    <property type="match status" value="1"/>
</dbReference>
<evidence type="ECO:0000259" key="1">
    <source>
        <dbReference type="PROSITE" id="PS50943"/>
    </source>
</evidence>
<dbReference type="EMBL" id="NHOO01000004">
    <property type="protein sequence ID" value="OVE49429.1"/>
    <property type="molecule type" value="Genomic_DNA"/>
</dbReference>
<protein>
    <recommendedName>
        <fullName evidence="1">HTH cro/C1-type domain-containing protein</fullName>
    </recommendedName>
</protein>
<dbReference type="SMART" id="SM00530">
    <property type="entry name" value="HTH_XRE"/>
    <property type="match status" value="1"/>
</dbReference>
<dbReference type="AlphaFoldDB" id="A0A202BD86"/>
<dbReference type="Gene3D" id="1.10.260.40">
    <property type="entry name" value="lambda repressor-like DNA-binding domains"/>
    <property type="match status" value="1"/>
</dbReference>
<dbReference type="SUPFAM" id="SSF47413">
    <property type="entry name" value="lambda repressor-like DNA-binding domains"/>
    <property type="match status" value="1"/>
</dbReference>
<feature type="domain" description="HTH cro/C1-type" evidence="1">
    <location>
        <begin position="8"/>
        <end position="61"/>
    </location>
</feature>
<sequence>MNGRGERIKAERKRLNWRQEDLARRAKVSRGIIGDLERGRNHGTTKILDVAKALKVNPIWLETGKGPREPVPDSSVPYLSADSLDDLAEILLARGADEIGQLMALIVKKQAERK</sequence>
<dbReference type="Proteomes" id="UP000196342">
    <property type="component" value="Unassembled WGS sequence"/>
</dbReference>
<evidence type="ECO:0000313" key="3">
    <source>
        <dbReference type="Proteomes" id="UP000196342"/>
    </source>
</evidence>
<dbReference type="InterPro" id="IPR001387">
    <property type="entry name" value="Cro/C1-type_HTH"/>
</dbReference>
<dbReference type="RefSeq" id="WP_087697491.1">
    <property type="nucleotide sequence ID" value="NZ_NHOO01000004.1"/>
</dbReference>
<organism evidence="2 3">
    <name type="scientific">Chromobacterium violaceum</name>
    <dbReference type="NCBI Taxonomy" id="536"/>
    <lineage>
        <taxon>Bacteria</taxon>
        <taxon>Pseudomonadati</taxon>
        <taxon>Pseudomonadota</taxon>
        <taxon>Betaproteobacteria</taxon>
        <taxon>Neisseriales</taxon>
        <taxon>Chromobacteriaceae</taxon>
        <taxon>Chromobacterium</taxon>
    </lineage>
</organism>
<dbReference type="InterPro" id="IPR010982">
    <property type="entry name" value="Lambda_DNA-bd_dom_sf"/>
</dbReference>
<accession>A0A202BD86</accession>
<comment type="caution">
    <text evidence="2">The sequence shown here is derived from an EMBL/GenBank/DDBJ whole genome shotgun (WGS) entry which is preliminary data.</text>
</comment>
<name>A0A202BD86_CHRVL</name>
<proteinExistence type="predicted"/>
<gene>
    <name evidence="2" type="ORF">CBW21_05975</name>
</gene>
<evidence type="ECO:0000313" key="2">
    <source>
        <dbReference type="EMBL" id="OVE49429.1"/>
    </source>
</evidence>
<dbReference type="PROSITE" id="PS50943">
    <property type="entry name" value="HTH_CROC1"/>
    <property type="match status" value="1"/>
</dbReference>